<name>A0AAD4MDL1_9BILA</name>
<gene>
    <name evidence="2" type="ORF">DdX_22429</name>
</gene>
<proteinExistence type="predicted"/>
<feature type="compositionally biased region" description="Basic and acidic residues" evidence="1">
    <location>
        <begin position="128"/>
        <end position="143"/>
    </location>
</feature>
<evidence type="ECO:0000313" key="2">
    <source>
        <dbReference type="EMBL" id="KAI1690537.1"/>
    </source>
</evidence>
<protein>
    <recommendedName>
        <fullName evidence="4">C2H2-type domain-containing protein</fullName>
    </recommendedName>
</protein>
<comment type="caution">
    <text evidence="2">The sequence shown here is derived from an EMBL/GenBank/DDBJ whole genome shotgun (WGS) entry which is preliminary data.</text>
</comment>
<organism evidence="2 3">
    <name type="scientific">Ditylenchus destructor</name>
    <dbReference type="NCBI Taxonomy" id="166010"/>
    <lineage>
        <taxon>Eukaryota</taxon>
        <taxon>Metazoa</taxon>
        <taxon>Ecdysozoa</taxon>
        <taxon>Nematoda</taxon>
        <taxon>Chromadorea</taxon>
        <taxon>Rhabditida</taxon>
        <taxon>Tylenchina</taxon>
        <taxon>Tylenchomorpha</taxon>
        <taxon>Sphaerularioidea</taxon>
        <taxon>Anguinidae</taxon>
        <taxon>Anguininae</taxon>
        <taxon>Ditylenchus</taxon>
    </lineage>
</organism>
<evidence type="ECO:0000313" key="3">
    <source>
        <dbReference type="Proteomes" id="UP001201812"/>
    </source>
</evidence>
<keyword evidence="3" id="KW-1185">Reference proteome</keyword>
<reference evidence="2" key="1">
    <citation type="submission" date="2022-01" db="EMBL/GenBank/DDBJ databases">
        <title>Genome Sequence Resource for Two Populations of Ditylenchus destructor, the Migratory Endoparasitic Phytonematode.</title>
        <authorList>
            <person name="Zhang H."/>
            <person name="Lin R."/>
            <person name="Xie B."/>
        </authorList>
    </citation>
    <scope>NUCLEOTIDE SEQUENCE</scope>
    <source>
        <strain evidence="2">BazhouSP</strain>
    </source>
</reference>
<dbReference type="EMBL" id="JAKKPZ010001171">
    <property type="protein sequence ID" value="KAI1690537.1"/>
    <property type="molecule type" value="Genomic_DNA"/>
</dbReference>
<feature type="region of interest" description="Disordered" evidence="1">
    <location>
        <begin position="49"/>
        <end position="77"/>
    </location>
</feature>
<evidence type="ECO:0000256" key="1">
    <source>
        <dbReference type="SAM" id="MobiDB-lite"/>
    </source>
</evidence>
<accession>A0AAD4MDL1</accession>
<evidence type="ECO:0008006" key="4">
    <source>
        <dbReference type="Google" id="ProtNLM"/>
    </source>
</evidence>
<dbReference type="AlphaFoldDB" id="A0AAD4MDL1"/>
<sequence length="143" mass="16258">MASMQYQCNQCHMALDDSQIERHISAQHLDYFPFECAWCKEEDQKHFSATKEDMKQHTSKNHNGNNSRHLVSKDDSKEDELKKLAKECRRSAIPQIPSIDSKAAFCNVLDSAASTASATEDDPGLTQVKREIDDDISNIKKEK</sequence>
<feature type="region of interest" description="Disordered" evidence="1">
    <location>
        <begin position="113"/>
        <end position="143"/>
    </location>
</feature>
<dbReference type="Proteomes" id="UP001201812">
    <property type="component" value="Unassembled WGS sequence"/>
</dbReference>